<dbReference type="Proteomes" id="UP000183994">
    <property type="component" value="Unassembled WGS sequence"/>
</dbReference>
<dbReference type="SUPFAM" id="SSF48019">
    <property type="entry name" value="post-AAA+ oligomerization domain-like"/>
    <property type="match status" value="1"/>
</dbReference>
<proteinExistence type="inferred from homology"/>
<dbReference type="EMBL" id="FQZU01000001">
    <property type="protein sequence ID" value="SHI63248.1"/>
    <property type="molecule type" value="Genomic_DNA"/>
</dbReference>
<keyword evidence="5" id="KW-0239">DNA-directed DNA polymerase</keyword>
<dbReference type="InterPro" id="IPR005790">
    <property type="entry name" value="DNA_polIII_delta"/>
</dbReference>
<evidence type="ECO:0000256" key="1">
    <source>
        <dbReference type="ARBA" id="ARBA00012417"/>
    </source>
</evidence>
<evidence type="ECO:0000256" key="6">
    <source>
        <dbReference type="ARBA" id="ARBA00034754"/>
    </source>
</evidence>
<dbReference type="PANTHER" id="PTHR34388">
    <property type="entry name" value="DNA POLYMERASE III SUBUNIT DELTA"/>
    <property type="match status" value="1"/>
</dbReference>
<accession>A0A1M6CR84</accession>
<dbReference type="GO" id="GO:0003887">
    <property type="term" value="F:DNA-directed DNA polymerase activity"/>
    <property type="evidence" value="ECO:0007669"/>
    <property type="project" value="UniProtKB-KW"/>
</dbReference>
<dbReference type="OrthoDB" id="5430039at2"/>
<dbReference type="Gene3D" id="1.10.8.60">
    <property type="match status" value="1"/>
</dbReference>
<dbReference type="EC" id="2.7.7.7" evidence="1"/>
<name>A0A1M6CR84_9BACT</name>
<protein>
    <recommendedName>
        <fullName evidence="1">DNA-directed DNA polymerase</fullName>
        <ecNumber evidence="1">2.7.7.7</ecNumber>
    </recommendedName>
</protein>
<evidence type="ECO:0000256" key="7">
    <source>
        <dbReference type="ARBA" id="ARBA00049244"/>
    </source>
</evidence>
<evidence type="ECO:0000256" key="2">
    <source>
        <dbReference type="ARBA" id="ARBA00022679"/>
    </source>
</evidence>
<sequence length="486" mass="54150">MEINHANLNSVLKPKDGFAPAYLIYGDEMLYKEAFAKLLDAMVPKEQQGLNYDPLDGRDAPASSVAASLQTYPMFPGTKVTAWLDSKVFYSQKQTIALLEKAEDAFKNKGVARAARFVLDYLSIRKISLEDLNRADPVASLNLPEDHKGLAGDWLEESLAHCIDEGKKVPVYLDEGEMIVQVLEQGCGDNHLIITADLADKRKKLFKYIKDHGVVVDCSVPKGNVQADKQAQAQALTVQMNKVLDARGKSMEPRAFSMIQERIGADLRTFTNTLEKLASYVGDRPVITARDVEAVVSRTKEDPIFAFTNALASKNAQESLALLDRLLAGDFHPLAVAAASANHLRRFLAIKTFLAGPFGNRWNKGMNFNAFKSTVMPAISDHDARTQAVLDAWDDQLKVEEKEEPGKKPRKTRKAAKKLTTDLFVAPPGRNAYPIYLAFKESENFTMDELTNAMDLLIQADRDIKRYPPHYDKMIMEKVILGICAR</sequence>
<keyword evidence="2" id="KW-0808">Transferase</keyword>
<dbReference type="GO" id="GO:0009360">
    <property type="term" value="C:DNA polymerase III complex"/>
    <property type="evidence" value="ECO:0007669"/>
    <property type="project" value="TreeGrafter"/>
</dbReference>
<organism evidence="8 9">
    <name type="scientific">Desulfatibacillum alkenivorans DSM 16219</name>
    <dbReference type="NCBI Taxonomy" id="1121393"/>
    <lineage>
        <taxon>Bacteria</taxon>
        <taxon>Pseudomonadati</taxon>
        <taxon>Thermodesulfobacteriota</taxon>
        <taxon>Desulfobacteria</taxon>
        <taxon>Desulfobacterales</taxon>
        <taxon>Desulfatibacillaceae</taxon>
        <taxon>Desulfatibacillum</taxon>
    </lineage>
</organism>
<dbReference type="InterPro" id="IPR008921">
    <property type="entry name" value="DNA_pol3_clamp-load_cplx_C"/>
</dbReference>
<evidence type="ECO:0000256" key="5">
    <source>
        <dbReference type="ARBA" id="ARBA00022932"/>
    </source>
</evidence>
<dbReference type="GO" id="GO:0006261">
    <property type="term" value="P:DNA-templated DNA replication"/>
    <property type="evidence" value="ECO:0007669"/>
    <property type="project" value="TreeGrafter"/>
</dbReference>
<dbReference type="GO" id="GO:0003677">
    <property type="term" value="F:DNA binding"/>
    <property type="evidence" value="ECO:0007669"/>
    <property type="project" value="InterPro"/>
</dbReference>
<comment type="similarity">
    <text evidence="6">Belongs to the DNA polymerase HolA subunit family.</text>
</comment>
<dbReference type="STRING" id="1121393.SAMN02745216_00300"/>
<evidence type="ECO:0000256" key="4">
    <source>
        <dbReference type="ARBA" id="ARBA00022705"/>
    </source>
</evidence>
<evidence type="ECO:0000313" key="9">
    <source>
        <dbReference type="Proteomes" id="UP000183994"/>
    </source>
</evidence>
<dbReference type="Gene3D" id="1.20.272.10">
    <property type="match status" value="1"/>
</dbReference>
<keyword evidence="4" id="KW-0235">DNA replication</keyword>
<dbReference type="Gene3D" id="3.40.50.300">
    <property type="entry name" value="P-loop containing nucleotide triphosphate hydrolases"/>
    <property type="match status" value="1"/>
</dbReference>
<evidence type="ECO:0000313" key="8">
    <source>
        <dbReference type="EMBL" id="SHI63248.1"/>
    </source>
</evidence>
<reference evidence="9" key="1">
    <citation type="submission" date="2016-11" db="EMBL/GenBank/DDBJ databases">
        <authorList>
            <person name="Varghese N."/>
            <person name="Submissions S."/>
        </authorList>
    </citation>
    <scope>NUCLEOTIDE SEQUENCE [LARGE SCALE GENOMIC DNA]</scope>
    <source>
        <strain evidence="9">DSM 16219</strain>
    </source>
</reference>
<dbReference type="RefSeq" id="WP_073472157.1">
    <property type="nucleotide sequence ID" value="NZ_FQZU01000001.1"/>
</dbReference>
<comment type="catalytic activity">
    <reaction evidence="7">
        <text>DNA(n) + a 2'-deoxyribonucleoside 5'-triphosphate = DNA(n+1) + diphosphate</text>
        <dbReference type="Rhea" id="RHEA:22508"/>
        <dbReference type="Rhea" id="RHEA-COMP:17339"/>
        <dbReference type="Rhea" id="RHEA-COMP:17340"/>
        <dbReference type="ChEBI" id="CHEBI:33019"/>
        <dbReference type="ChEBI" id="CHEBI:61560"/>
        <dbReference type="ChEBI" id="CHEBI:173112"/>
        <dbReference type="EC" id="2.7.7.7"/>
    </reaction>
</comment>
<dbReference type="PANTHER" id="PTHR34388:SF1">
    <property type="entry name" value="DNA POLYMERASE III SUBUNIT DELTA"/>
    <property type="match status" value="1"/>
</dbReference>
<dbReference type="InterPro" id="IPR027417">
    <property type="entry name" value="P-loop_NTPase"/>
</dbReference>
<evidence type="ECO:0000256" key="3">
    <source>
        <dbReference type="ARBA" id="ARBA00022695"/>
    </source>
</evidence>
<dbReference type="NCBIfam" id="TIGR01128">
    <property type="entry name" value="holA"/>
    <property type="match status" value="1"/>
</dbReference>
<dbReference type="AlphaFoldDB" id="A0A1M6CR84"/>
<keyword evidence="9" id="KW-1185">Reference proteome</keyword>
<gene>
    <name evidence="8" type="ORF">SAMN02745216_00300</name>
</gene>
<dbReference type="SUPFAM" id="SSF52540">
    <property type="entry name" value="P-loop containing nucleoside triphosphate hydrolases"/>
    <property type="match status" value="1"/>
</dbReference>
<keyword evidence="3" id="KW-0548">Nucleotidyltransferase</keyword>